<gene>
    <name evidence="2" type="ORF">LIQ08_09165</name>
</gene>
<dbReference type="RefSeq" id="WP_118053822.1">
    <property type="nucleotide sequence ID" value="NZ_JAAIQY010000011.1"/>
</dbReference>
<dbReference type="InterPro" id="IPR010106">
    <property type="entry name" value="RpnA"/>
</dbReference>
<proteinExistence type="predicted"/>
<reference evidence="2" key="1">
    <citation type="submission" date="2021-10" db="EMBL/GenBank/DDBJ databases">
        <title>Collection of gut derived symbiotic bacterial strains cultured from healthy donors.</title>
        <authorList>
            <person name="Lin H."/>
            <person name="Littmann E."/>
            <person name="Claire K."/>
            <person name="Pamer E."/>
        </authorList>
    </citation>
    <scope>NUCLEOTIDE SEQUENCE</scope>
    <source>
        <strain evidence="2">MSK.23.18</strain>
    </source>
</reference>
<protein>
    <submittedName>
        <fullName evidence="2">Rpn family recombination-promoting nuclease/putative transposase</fullName>
    </submittedName>
</protein>
<dbReference type="Proteomes" id="UP001297370">
    <property type="component" value="Unassembled WGS sequence"/>
</dbReference>
<dbReference type="Pfam" id="PF12784">
    <property type="entry name" value="PDDEXK_2"/>
    <property type="match status" value="1"/>
</dbReference>
<organism evidence="2 3">
    <name type="scientific">Mediterraneibacter gnavus</name>
    <name type="common">Ruminococcus gnavus</name>
    <dbReference type="NCBI Taxonomy" id="33038"/>
    <lineage>
        <taxon>Bacteria</taxon>
        <taxon>Bacillati</taxon>
        <taxon>Bacillota</taxon>
        <taxon>Clostridia</taxon>
        <taxon>Lachnospirales</taxon>
        <taxon>Lachnospiraceae</taxon>
        <taxon>Mediterraneibacter</taxon>
    </lineage>
</organism>
<name>A0AAJ1B5W6_MEDGN</name>
<dbReference type="AlphaFoldDB" id="A0AAJ1B5W6"/>
<dbReference type="EMBL" id="JAJBOM010000011">
    <property type="protein sequence ID" value="MCB5619317.1"/>
    <property type="molecule type" value="Genomic_DNA"/>
</dbReference>
<evidence type="ECO:0000256" key="1">
    <source>
        <dbReference type="SAM" id="MobiDB-lite"/>
    </source>
</evidence>
<sequence length="322" mass="38358">MKKEKTTQFLMKPKVDFCFKELMQDEEVRNAFLAAVLGINLEEIVESRILPSHLRQKDKDDKLGILDVRVLLNNKEQIDIEIQVTSSEYWVERTLFYLGKMFVDQLKPGEDYQKLEKCIHVGILNFTLFDDEEYYSRFHFWSDQGRKMYSDKYEIHTLELPKLAKHEYPETELLKWLQFINAETKEEFEMAAEKSEYIKKAYEDLNRISADEEKRLEYEARERAIRDHQYFSTVYKETGLREGRKEGLKIGRQEGRQEGLQEGRQEGLQEGRQEGRQEGIQVVVELLREMGMEKEIVCVKIQEKFQFSLSDAAKEVEKYWKS</sequence>
<accession>A0AAJ1B5W6</accession>
<feature type="region of interest" description="Disordered" evidence="1">
    <location>
        <begin position="246"/>
        <end position="273"/>
    </location>
</feature>
<comment type="caution">
    <text evidence="2">The sequence shown here is derived from an EMBL/GenBank/DDBJ whole genome shotgun (WGS) entry which is preliminary data.</text>
</comment>
<evidence type="ECO:0000313" key="2">
    <source>
        <dbReference type="EMBL" id="MCB5619317.1"/>
    </source>
</evidence>
<dbReference type="NCBIfam" id="TIGR01784">
    <property type="entry name" value="T_den_put_tspse"/>
    <property type="match status" value="1"/>
</dbReference>
<evidence type="ECO:0000313" key="3">
    <source>
        <dbReference type="Proteomes" id="UP001297370"/>
    </source>
</evidence>
<dbReference type="PANTHER" id="PTHR41317:SF1">
    <property type="entry name" value="PD-(D_E)XK NUCLEASE FAMILY TRANSPOSASE"/>
    <property type="match status" value="1"/>
</dbReference>
<dbReference type="PANTHER" id="PTHR41317">
    <property type="entry name" value="PD-(D_E)XK NUCLEASE FAMILY TRANSPOSASE"/>
    <property type="match status" value="1"/>
</dbReference>